<dbReference type="InterPro" id="IPR011006">
    <property type="entry name" value="CheY-like_superfamily"/>
</dbReference>
<evidence type="ECO:0000259" key="4">
    <source>
        <dbReference type="PROSITE" id="PS50110"/>
    </source>
</evidence>
<evidence type="ECO:0000256" key="1">
    <source>
        <dbReference type="ARBA" id="ARBA00018672"/>
    </source>
</evidence>
<keyword evidence="6" id="KW-0238">DNA-binding</keyword>
<evidence type="ECO:0000256" key="3">
    <source>
        <dbReference type="PROSITE-ProRule" id="PRU00169"/>
    </source>
</evidence>
<protein>
    <recommendedName>
        <fullName evidence="1">Stage 0 sporulation protein A homolog</fullName>
    </recommendedName>
</protein>
<dbReference type="Gene3D" id="3.40.50.2300">
    <property type="match status" value="1"/>
</dbReference>
<evidence type="ECO:0000313" key="7">
    <source>
        <dbReference type="Proteomes" id="UP001158045"/>
    </source>
</evidence>
<dbReference type="InterPro" id="IPR046947">
    <property type="entry name" value="LytR-like"/>
</dbReference>
<sequence>MIKIVIVDDEQLAIQELTYILSKVSYVEIIGSFTDSKKALQFVLMEEADVVFLDINMPVLNGIQFTDQLRQYGIRTQVIFATAYDDYAIKAFDQNALDYILKPYEPERIYRSLLKVKRNIAPENPIELEKAKYNMTKYPVWRGDKMLLVDIDDILYCEVENNTVTLHTSLDVFELKDCLADLEEQLPSDKFFRTHRSYLVNLSKIIEVSPYFNNTLIIRLEKCKSEIPVSRKYLKHFKSVLNIK</sequence>
<evidence type="ECO:0000259" key="5">
    <source>
        <dbReference type="PROSITE" id="PS50930"/>
    </source>
</evidence>
<feature type="domain" description="HTH LytTR-type" evidence="5">
    <location>
        <begin position="143"/>
        <end position="243"/>
    </location>
</feature>
<dbReference type="PROSITE" id="PS50110">
    <property type="entry name" value="RESPONSE_REGULATORY"/>
    <property type="match status" value="1"/>
</dbReference>
<dbReference type="Gene3D" id="2.20.25.10">
    <property type="match status" value="1"/>
</dbReference>
<gene>
    <name evidence="6" type="ORF">QE109_10135</name>
</gene>
<dbReference type="Proteomes" id="UP001158045">
    <property type="component" value="Unassembled WGS sequence"/>
</dbReference>
<keyword evidence="3" id="KW-0597">Phosphoprotein</keyword>
<comment type="caution">
    <text evidence="6">The sequence shown here is derived from an EMBL/GenBank/DDBJ whole genome shotgun (WGS) entry which is preliminary data.</text>
</comment>
<reference evidence="6 7" key="1">
    <citation type="submission" date="2023-04" db="EMBL/GenBank/DDBJ databases">
        <title>Fusibacter bizertensis strain WBS, isolated from littoral bottom sediments of the Arctic seas - biochemical and genomic analysis.</title>
        <authorList>
            <person name="Brioukhanov A.L."/>
        </authorList>
    </citation>
    <scope>NUCLEOTIDE SEQUENCE [LARGE SCALE GENOMIC DNA]</scope>
    <source>
        <strain evidence="6 7">WBS</strain>
    </source>
</reference>
<dbReference type="SMART" id="SM00448">
    <property type="entry name" value="REC"/>
    <property type="match status" value="1"/>
</dbReference>
<dbReference type="InterPro" id="IPR007492">
    <property type="entry name" value="LytTR_DNA-bd_dom"/>
</dbReference>
<comment type="function">
    <text evidence="2">May play the central regulatory role in sporulation. It may be an element of the effector pathway responsible for the activation of sporulation genes in response to nutritional stress. Spo0A may act in concert with spo0H (a sigma factor) to control the expression of some genes that are critical to the sporulation process.</text>
</comment>
<accession>A0ABT6NDP4</accession>
<organism evidence="6 7">
    <name type="scientific">Fusibacter bizertensis</name>
    <dbReference type="NCBI Taxonomy" id="1488331"/>
    <lineage>
        <taxon>Bacteria</taxon>
        <taxon>Bacillati</taxon>
        <taxon>Bacillota</taxon>
        <taxon>Clostridia</taxon>
        <taxon>Eubacteriales</taxon>
        <taxon>Eubacteriales Family XII. Incertae Sedis</taxon>
        <taxon>Fusibacter</taxon>
    </lineage>
</organism>
<dbReference type="Pfam" id="PF04397">
    <property type="entry name" value="LytTR"/>
    <property type="match status" value="1"/>
</dbReference>
<dbReference type="SUPFAM" id="SSF52172">
    <property type="entry name" value="CheY-like"/>
    <property type="match status" value="1"/>
</dbReference>
<feature type="modified residue" description="4-aspartylphosphate" evidence="3">
    <location>
        <position position="54"/>
    </location>
</feature>
<name>A0ABT6NDP4_9FIRM</name>
<evidence type="ECO:0000313" key="6">
    <source>
        <dbReference type="EMBL" id="MDH8678506.1"/>
    </source>
</evidence>
<dbReference type="PANTHER" id="PTHR37299:SF1">
    <property type="entry name" value="STAGE 0 SPORULATION PROTEIN A HOMOLOG"/>
    <property type="match status" value="1"/>
</dbReference>
<dbReference type="PROSITE" id="PS50930">
    <property type="entry name" value="HTH_LYTTR"/>
    <property type="match status" value="1"/>
</dbReference>
<dbReference type="Gene3D" id="2.40.50.40">
    <property type="match status" value="1"/>
</dbReference>
<dbReference type="Pfam" id="PF00072">
    <property type="entry name" value="Response_reg"/>
    <property type="match status" value="1"/>
</dbReference>
<dbReference type="EMBL" id="JARYZI010000006">
    <property type="protein sequence ID" value="MDH8678506.1"/>
    <property type="molecule type" value="Genomic_DNA"/>
</dbReference>
<dbReference type="PANTHER" id="PTHR37299">
    <property type="entry name" value="TRANSCRIPTIONAL REGULATOR-RELATED"/>
    <property type="match status" value="1"/>
</dbReference>
<dbReference type="GO" id="GO:0003677">
    <property type="term" value="F:DNA binding"/>
    <property type="evidence" value="ECO:0007669"/>
    <property type="project" value="UniProtKB-KW"/>
</dbReference>
<proteinExistence type="predicted"/>
<feature type="domain" description="Response regulatory" evidence="4">
    <location>
        <begin position="3"/>
        <end position="117"/>
    </location>
</feature>
<dbReference type="InterPro" id="IPR001789">
    <property type="entry name" value="Sig_transdc_resp-reg_receiver"/>
</dbReference>
<dbReference type="SMART" id="SM00850">
    <property type="entry name" value="LytTR"/>
    <property type="match status" value="1"/>
</dbReference>
<evidence type="ECO:0000256" key="2">
    <source>
        <dbReference type="ARBA" id="ARBA00024867"/>
    </source>
</evidence>
<dbReference type="RefSeq" id="WP_281094356.1">
    <property type="nucleotide sequence ID" value="NZ_JARYZI010000006.1"/>
</dbReference>
<keyword evidence="7" id="KW-1185">Reference proteome</keyword>